<name>A0AAV5C6K1_ELECO</name>
<dbReference type="AlphaFoldDB" id="A0AAV5C6K1"/>
<evidence type="ECO:0000313" key="1">
    <source>
        <dbReference type="EMBL" id="GJM93760.1"/>
    </source>
</evidence>
<evidence type="ECO:0000313" key="2">
    <source>
        <dbReference type="Proteomes" id="UP001054889"/>
    </source>
</evidence>
<reference evidence="1" key="1">
    <citation type="journal article" date="2018" name="DNA Res.">
        <title>Multiple hybrid de novo genome assembly of finger millet, an orphan allotetraploid crop.</title>
        <authorList>
            <person name="Hatakeyama M."/>
            <person name="Aluri S."/>
            <person name="Balachadran M.T."/>
            <person name="Sivarajan S.R."/>
            <person name="Patrignani A."/>
            <person name="Gruter S."/>
            <person name="Poveda L."/>
            <person name="Shimizu-Inatsugi R."/>
            <person name="Baeten J."/>
            <person name="Francoijs K.J."/>
            <person name="Nataraja K.N."/>
            <person name="Reddy Y.A.N."/>
            <person name="Phadnis S."/>
            <person name="Ravikumar R.L."/>
            <person name="Schlapbach R."/>
            <person name="Sreeman S.M."/>
            <person name="Shimizu K.K."/>
        </authorList>
    </citation>
    <scope>NUCLEOTIDE SEQUENCE</scope>
</reference>
<accession>A0AAV5C6K1</accession>
<sequence>MSKEQGSDTTQPAEMPCRSCQLPCFHRSLWRALQKLGLRGWRTRRKPWRSWRRSERRHWVQGGRMVAAARTCRLRRIYWSLLLWSRPPCERH</sequence>
<keyword evidence="2" id="KW-1185">Reference proteome</keyword>
<protein>
    <submittedName>
        <fullName evidence="1">Uncharacterized protein</fullName>
    </submittedName>
</protein>
<comment type="caution">
    <text evidence="1">The sequence shown here is derived from an EMBL/GenBank/DDBJ whole genome shotgun (WGS) entry which is preliminary data.</text>
</comment>
<gene>
    <name evidence="1" type="primary">ga10346</name>
    <name evidence="1" type="ORF">PR202_ga10346</name>
</gene>
<dbReference type="EMBL" id="BQKI01000004">
    <property type="protein sequence ID" value="GJM93760.1"/>
    <property type="molecule type" value="Genomic_DNA"/>
</dbReference>
<reference evidence="1" key="2">
    <citation type="submission" date="2021-12" db="EMBL/GenBank/DDBJ databases">
        <title>Resequencing data analysis of finger millet.</title>
        <authorList>
            <person name="Hatakeyama M."/>
            <person name="Aluri S."/>
            <person name="Balachadran M.T."/>
            <person name="Sivarajan S.R."/>
            <person name="Poveda L."/>
            <person name="Shimizu-Inatsugi R."/>
            <person name="Schlapbach R."/>
            <person name="Sreeman S.M."/>
            <person name="Shimizu K.K."/>
        </authorList>
    </citation>
    <scope>NUCLEOTIDE SEQUENCE</scope>
</reference>
<organism evidence="1 2">
    <name type="scientific">Eleusine coracana subsp. coracana</name>
    <dbReference type="NCBI Taxonomy" id="191504"/>
    <lineage>
        <taxon>Eukaryota</taxon>
        <taxon>Viridiplantae</taxon>
        <taxon>Streptophyta</taxon>
        <taxon>Embryophyta</taxon>
        <taxon>Tracheophyta</taxon>
        <taxon>Spermatophyta</taxon>
        <taxon>Magnoliopsida</taxon>
        <taxon>Liliopsida</taxon>
        <taxon>Poales</taxon>
        <taxon>Poaceae</taxon>
        <taxon>PACMAD clade</taxon>
        <taxon>Chloridoideae</taxon>
        <taxon>Cynodonteae</taxon>
        <taxon>Eleusininae</taxon>
        <taxon>Eleusine</taxon>
    </lineage>
</organism>
<proteinExistence type="predicted"/>
<dbReference type="Proteomes" id="UP001054889">
    <property type="component" value="Unassembled WGS sequence"/>
</dbReference>